<evidence type="ECO:0000256" key="3">
    <source>
        <dbReference type="SAM" id="SignalP"/>
    </source>
</evidence>
<dbReference type="SUPFAM" id="SSF49899">
    <property type="entry name" value="Concanavalin A-like lectins/glucanases"/>
    <property type="match status" value="1"/>
</dbReference>
<dbReference type="PROSITE" id="PS51762">
    <property type="entry name" value="GH16_2"/>
    <property type="match status" value="1"/>
</dbReference>
<dbReference type="Gene3D" id="2.60.120.200">
    <property type="match status" value="1"/>
</dbReference>
<dbReference type="Pfam" id="PF00722">
    <property type="entry name" value="Glyco_hydro_16"/>
    <property type="match status" value="1"/>
</dbReference>
<dbReference type="GO" id="GO:0004553">
    <property type="term" value="F:hydrolase activity, hydrolyzing O-glycosyl compounds"/>
    <property type="evidence" value="ECO:0007669"/>
    <property type="project" value="InterPro"/>
</dbReference>
<evidence type="ECO:0000313" key="6">
    <source>
        <dbReference type="Proteomes" id="UP000186394"/>
    </source>
</evidence>
<reference evidence="5 6" key="1">
    <citation type="submission" date="2016-12" db="EMBL/GenBank/DDBJ databases">
        <title>Genomic comparison of strains in the 'Actinomyces naeslundii' group.</title>
        <authorList>
            <person name="Mughal S.R."/>
            <person name="Do T."/>
            <person name="Gilbert S.C."/>
            <person name="Witherden E.A."/>
            <person name="Didelot X."/>
            <person name="Beighton D."/>
        </authorList>
    </citation>
    <scope>NUCLEOTIDE SEQUENCE [LARGE SCALE GENOMIC DNA]</scope>
    <source>
        <strain evidence="5 6">P6N</strain>
    </source>
</reference>
<feature type="compositionally biased region" description="Low complexity" evidence="2">
    <location>
        <begin position="52"/>
        <end position="74"/>
    </location>
</feature>
<comment type="caution">
    <text evidence="5">The sequence shown here is derived from an EMBL/GenBank/DDBJ whole genome shotgun (WGS) entry which is preliminary data.</text>
</comment>
<dbReference type="InterPro" id="IPR050546">
    <property type="entry name" value="Glycosyl_Hydrlase_16"/>
</dbReference>
<evidence type="ECO:0000256" key="1">
    <source>
        <dbReference type="ARBA" id="ARBA00006865"/>
    </source>
</evidence>
<feature type="chain" id="PRO_5039144522" evidence="3">
    <location>
        <begin position="23"/>
        <end position="356"/>
    </location>
</feature>
<evidence type="ECO:0000313" key="5">
    <source>
        <dbReference type="EMBL" id="OLO49969.1"/>
    </source>
</evidence>
<keyword evidence="3" id="KW-0732">Signal</keyword>
<dbReference type="PANTHER" id="PTHR10963">
    <property type="entry name" value="GLYCOSYL HYDROLASE-RELATED"/>
    <property type="match status" value="1"/>
</dbReference>
<organism evidence="5 6">
    <name type="scientific">Actinomyces oris</name>
    <dbReference type="NCBI Taxonomy" id="544580"/>
    <lineage>
        <taxon>Bacteria</taxon>
        <taxon>Bacillati</taxon>
        <taxon>Actinomycetota</taxon>
        <taxon>Actinomycetes</taxon>
        <taxon>Actinomycetales</taxon>
        <taxon>Actinomycetaceae</taxon>
        <taxon>Actinomyces</taxon>
    </lineage>
</organism>
<comment type="similarity">
    <text evidence="1">Belongs to the glycosyl hydrolase 16 family.</text>
</comment>
<dbReference type="AlphaFoldDB" id="A0A1Q8VPF7"/>
<feature type="signal peptide" evidence="3">
    <location>
        <begin position="1"/>
        <end position="22"/>
    </location>
</feature>
<dbReference type="InterPro" id="IPR000757">
    <property type="entry name" value="Beta-glucanase-like"/>
</dbReference>
<name>A0A1Q8VPF7_9ACTO</name>
<evidence type="ECO:0000259" key="4">
    <source>
        <dbReference type="PROSITE" id="PS51762"/>
    </source>
</evidence>
<protein>
    <submittedName>
        <fullName evidence="5">Glycosyl hydrolase family 16</fullName>
    </submittedName>
</protein>
<dbReference type="GO" id="GO:0005975">
    <property type="term" value="P:carbohydrate metabolic process"/>
    <property type="evidence" value="ECO:0007669"/>
    <property type="project" value="InterPro"/>
</dbReference>
<evidence type="ECO:0000256" key="2">
    <source>
        <dbReference type="SAM" id="MobiDB-lite"/>
    </source>
</evidence>
<feature type="domain" description="GH16" evidence="4">
    <location>
        <begin position="99"/>
        <end position="356"/>
    </location>
</feature>
<keyword evidence="5" id="KW-0378">Hydrolase</keyword>
<feature type="compositionally biased region" description="Low complexity" evidence="2">
    <location>
        <begin position="91"/>
        <end position="110"/>
    </location>
</feature>
<dbReference type="EMBL" id="MSKL01000010">
    <property type="protein sequence ID" value="OLO49969.1"/>
    <property type="molecule type" value="Genomic_DNA"/>
</dbReference>
<dbReference type="RefSeq" id="WP_075417781.1">
    <property type="nucleotide sequence ID" value="NZ_MSKL01000010.1"/>
</dbReference>
<accession>A0A1Q8VPF7</accession>
<proteinExistence type="inferred from homology"/>
<dbReference type="Proteomes" id="UP000186394">
    <property type="component" value="Unassembled WGS sequence"/>
</dbReference>
<dbReference type="PANTHER" id="PTHR10963:SF55">
    <property type="entry name" value="GLYCOSIDE HYDROLASE FAMILY 16 PROTEIN"/>
    <property type="match status" value="1"/>
</dbReference>
<dbReference type="InterPro" id="IPR013320">
    <property type="entry name" value="ConA-like_dom_sf"/>
</dbReference>
<dbReference type="PROSITE" id="PS51257">
    <property type="entry name" value="PROKAR_LIPOPROTEIN"/>
    <property type="match status" value="1"/>
</dbReference>
<sequence>MKPARATQLLMTAGLAVATATACFPVQPQGADPGAAALSTSVGTEQAPPGGPASAAASAVPAGNASAPAVPSSSMGEATTAAPSGEPSALPSETAASPSDAATASPSQPSEGSGRGRSEVEIDGWNVDYFEGFDGSFEDTKWGHYGLDRAAVDHGAMGIMSDENSLVENGNLIIRTQYRDGQWSAGGASSADAFAASRGRWEVRAKFPRAKGIGYAMLLWPEDKSWPPEVDFAEGRVNGPRVSGTYHWGDSTEEGHKQDQRVFDNTDMGGWHTYGVIVEEDYIVFTFDGQEWGRVTRDDVGEGITDKRMWFGVQTGAMDPNGKANRYETVDGGVPGPLTPAVSDIQIDYVAHYTRG</sequence>
<gene>
    <name evidence="5" type="ORF">BKH28_05100</name>
</gene>
<feature type="region of interest" description="Disordered" evidence="2">
    <location>
        <begin position="32"/>
        <end position="118"/>
    </location>
</feature>
<dbReference type="OrthoDB" id="3250776at2"/>